<dbReference type="EMBL" id="ABEU02000009">
    <property type="protein sequence ID" value="PNR48224.1"/>
    <property type="molecule type" value="Genomic_DNA"/>
</dbReference>
<keyword evidence="3" id="KW-1185">Reference proteome</keyword>
<evidence type="ECO:0000313" key="1">
    <source>
        <dbReference type="EMBL" id="PNR48224.1"/>
    </source>
</evidence>
<dbReference type="Gramene" id="Pp3c9_14570V3.2">
    <property type="protein sequence ID" value="PAC:32913422.CDS.1"/>
    <property type="gene ID" value="Pp3c9_14570"/>
</dbReference>
<organism evidence="1">
    <name type="scientific">Physcomitrium patens</name>
    <name type="common">Spreading-leaved earth moss</name>
    <name type="synonym">Physcomitrella patens</name>
    <dbReference type="NCBI Taxonomy" id="3218"/>
    <lineage>
        <taxon>Eukaryota</taxon>
        <taxon>Viridiplantae</taxon>
        <taxon>Streptophyta</taxon>
        <taxon>Embryophyta</taxon>
        <taxon>Bryophyta</taxon>
        <taxon>Bryophytina</taxon>
        <taxon>Bryopsida</taxon>
        <taxon>Funariidae</taxon>
        <taxon>Funariales</taxon>
        <taxon>Funariaceae</taxon>
        <taxon>Physcomitrium</taxon>
    </lineage>
</organism>
<accession>A0A2K1K373</accession>
<sequence>MGAFLLRILDCSSIHPLLYFVDRDRTVLCSAFDEENRNRERSIFQRICFGLLGTGSVRTKIRDPLDGNLTRSHQG</sequence>
<reference evidence="2" key="3">
    <citation type="submission" date="2020-12" db="UniProtKB">
        <authorList>
            <consortium name="EnsemblPlants"/>
        </authorList>
    </citation>
    <scope>IDENTIFICATION</scope>
</reference>
<proteinExistence type="predicted"/>
<dbReference type="EnsemblPlants" id="Pp3c9_14570V3.1">
    <property type="protein sequence ID" value="PAC:32913421.CDS.1"/>
    <property type="gene ID" value="Pp3c9_14570"/>
</dbReference>
<dbReference type="Gramene" id="Pp3c9_14570V3.1">
    <property type="protein sequence ID" value="PAC:32913421.CDS.1"/>
    <property type="gene ID" value="Pp3c9_14570"/>
</dbReference>
<dbReference type="PaxDb" id="3218-PP1S302_6V6.1"/>
<gene>
    <name evidence="1" type="ORF">PHYPA_012699</name>
</gene>
<protein>
    <submittedName>
        <fullName evidence="1 2">Uncharacterized protein</fullName>
    </submittedName>
</protein>
<reference evidence="1 3" key="2">
    <citation type="journal article" date="2018" name="Plant J.">
        <title>The Physcomitrella patens chromosome-scale assembly reveals moss genome structure and evolution.</title>
        <authorList>
            <person name="Lang D."/>
            <person name="Ullrich K.K."/>
            <person name="Murat F."/>
            <person name="Fuchs J."/>
            <person name="Jenkins J."/>
            <person name="Haas F.B."/>
            <person name="Piednoel M."/>
            <person name="Gundlach H."/>
            <person name="Van Bel M."/>
            <person name="Meyberg R."/>
            <person name="Vives C."/>
            <person name="Morata J."/>
            <person name="Symeonidi A."/>
            <person name="Hiss M."/>
            <person name="Muchero W."/>
            <person name="Kamisugi Y."/>
            <person name="Saleh O."/>
            <person name="Blanc G."/>
            <person name="Decker E.L."/>
            <person name="van Gessel N."/>
            <person name="Grimwood J."/>
            <person name="Hayes R.D."/>
            <person name="Graham S.W."/>
            <person name="Gunter L.E."/>
            <person name="McDaniel S.F."/>
            <person name="Hoernstein S.N.W."/>
            <person name="Larsson A."/>
            <person name="Li F.W."/>
            <person name="Perroud P.F."/>
            <person name="Phillips J."/>
            <person name="Ranjan P."/>
            <person name="Rokshar D.S."/>
            <person name="Rothfels C.J."/>
            <person name="Schneider L."/>
            <person name="Shu S."/>
            <person name="Stevenson D.W."/>
            <person name="Thummler F."/>
            <person name="Tillich M."/>
            <person name="Villarreal Aguilar J.C."/>
            <person name="Widiez T."/>
            <person name="Wong G.K."/>
            <person name="Wymore A."/>
            <person name="Zhang Y."/>
            <person name="Zimmer A.D."/>
            <person name="Quatrano R.S."/>
            <person name="Mayer K.F.X."/>
            <person name="Goodstein D."/>
            <person name="Casacuberta J.M."/>
            <person name="Vandepoele K."/>
            <person name="Reski R."/>
            <person name="Cuming A.C."/>
            <person name="Tuskan G.A."/>
            <person name="Maumus F."/>
            <person name="Salse J."/>
            <person name="Schmutz J."/>
            <person name="Rensing S.A."/>
        </authorList>
    </citation>
    <scope>NUCLEOTIDE SEQUENCE [LARGE SCALE GENOMIC DNA]</scope>
    <source>
        <strain evidence="2 3">cv. Gransden 2004</strain>
    </source>
</reference>
<dbReference type="EnsemblPlants" id="Pp3c9_14570V3.2">
    <property type="protein sequence ID" value="PAC:32913422.CDS.1"/>
    <property type="gene ID" value="Pp3c9_14570"/>
</dbReference>
<name>A0A2K1K373_PHYPA</name>
<dbReference type="Proteomes" id="UP000006727">
    <property type="component" value="Chromosome 9"/>
</dbReference>
<reference evidence="1 3" key="1">
    <citation type="journal article" date="2008" name="Science">
        <title>The Physcomitrella genome reveals evolutionary insights into the conquest of land by plants.</title>
        <authorList>
            <person name="Rensing S."/>
            <person name="Lang D."/>
            <person name="Zimmer A."/>
            <person name="Terry A."/>
            <person name="Salamov A."/>
            <person name="Shapiro H."/>
            <person name="Nishiyama T."/>
            <person name="Perroud P.-F."/>
            <person name="Lindquist E."/>
            <person name="Kamisugi Y."/>
            <person name="Tanahashi T."/>
            <person name="Sakakibara K."/>
            <person name="Fujita T."/>
            <person name="Oishi K."/>
            <person name="Shin-I T."/>
            <person name="Kuroki Y."/>
            <person name="Toyoda A."/>
            <person name="Suzuki Y."/>
            <person name="Hashimoto A."/>
            <person name="Yamaguchi K."/>
            <person name="Sugano A."/>
            <person name="Kohara Y."/>
            <person name="Fujiyama A."/>
            <person name="Anterola A."/>
            <person name="Aoki S."/>
            <person name="Ashton N."/>
            <person name="Barbazuk W.B."/>
            <person name="Barker E."/>
            <person name="Bennetzen J."/>
            <person name="Bezanilla M."/>
            <person name="Blankenship R."/>
            <person name="Cho S.H."/>
            <person name="Dutcher S."/>
            <person name="Estelle M."/>
            <person name="Fawcett J.A."/>
            <person name="Gundlach H."/>
            <person name="Hanada K."/>
            <person name="Heyl A."/>
            <person name="Hicks K.A."/>
            <person name="Hugh J."/>
            <person name="Lohr M."/>
            <person name="Mayer K."/>
            <person name="Melkozernov A."/>
            <person name="Murata T."/>
            <person name="Nelson D."/>
            <person name="Pils B."/>
            <person name="Prigge M."/>
            <person name="Reiss B."/>
            <person name="Renner T."/>
            <person name="Rombauts S."/>
            <person name="Rushton P."/>
            <person name="Sanderfoot A."/>
            <person name="Schween G."/>
            <person name="Shiu S.-H."/>
            <person name="Stueber K."/>
            <person name="Theodoulou F.L."/>
            <person name="Tu H."/>
            <person name="Van de Peer Y."/>
            <person name="Verrier P.J."/>
            <person name="Waters E."/>
            <person name="Wood A."/>
            <person name="Yang L."/>
            <person name="Cove D."/>
            <person name="Cuming A."/>
            <person name="Hasebe M."/>
            <person name="Lucas S."/>
            <person name="Mishler D.B."/>
            <person name="Reski R."/>
            <person name="Grigoriev I."/>
            <person name="Quatrano R.S."/>
            <person name="Boore J.L."/>
        </authorList>
    </citation>
    <scope>NUCLEOTIDE SEQUENCE [LARGE SCALE GENOMIC DNA]</scope>
    <source>
        <strain evidence="2 3">cv. Gransden 2004</strain>
    </source>
</reference>
<dbReference type="AlphaFoldDB" id="A0A2K1K373"/>
<evidence type="ECO:0000313" key="2">
    <source>
        <dbReference type="EnsemblPlants" id="PAC:32913421.CDS.1"/>
    </source>
</evidence>
<dbReference type="InParanoid" id="A0A2K1K373"/>
<evidence type="ECO:0000313" key="3">
    <source>
        <dbReference type="Proteomes" id="UP000006727"/>
    </source>
</evidence>